<keyword evidence="2" id="KW-1185">Reference proteome</keyword>
<dbReference type="PANTHER" id="PTHR36441">
    <property type="entry name" value="HYPOTHETICAL CYTOSOLIC PROTEIN"/>
    <property type="match status" value="1"/>
</dbReference>
<evidence type="ECO:0000313" key="2">
    <source>
        <dbReference type="Proteomes" id="UP000199225"/>
    </source>
</evidence>
<accession>A0A1G8Q8Y4</accession>
<dbReference type="InterPro" id="IPR007546">
    <property type="entry name" value="DUF503"/>
</dbReference>
<sequence>MIVSAEVDGMVTGAQSLKEKRAVLRRIQSRVQNEFNVSISEIGFQNVWQRTRLGIVNVSHDYTKAEQTIQKVLHFIDSFPEFERTDTVVERL</sequence>
<evidence type="ECO:0000313" key="1">
    <source>
        <dbReference type="EMBL" id="SDJ01058.1"/>
    </source>
</evidence>
<protein>
    <recommendedName>
        <fullName evidence="3">YlxP-like protein</fullName>
    </recommendedName>
</protein>
<dbReference type="STRING" id="86666.SAMN04490247_0462"/>
<dbReference type="InterPro" id="IPR036746">
    <property type="entry name" value="TT1725-like_sf"/>
</dbReference>
<dbReference type="AlphaFoldDB" id="A0A1G8Q8Y4"/>
<organism evidence="1 2">
    <name type="scientific">Salimicrobium halophilum</name>
    <dbReference type="NCBI Taxonomy" id="86666"/>
    <lineage>
        <taxon>Bacteria</taxon>
        <taxon>Bacillati</taxon>
        <taxon>Bacillota</taxon>
        <taxon>Bacilli</taxon>
        <taxon>Bacillales</taxon>
        <taxon>Bacillaceae</taxon>
        <taxon>Salimicrobium</taxon>
    </lineage>
</organism>
<dbReference type="RefSeq" id="WP_093191587.1">
    <property type="nucleotide sequence ID" value="NZ_FNEV01000001.1"/>
</dbReference>
<dbReference type="EMBL" id="FNEV01000001">
    <property type="protein sequence ID" value="SDJ01058.1"/>
    <property type="molecule type" value="Genomic_DNA"/>
</dbReference>
<name>A0A1G8Q8Y4_9BACI</name>
<dbReference type="Proteomes" id="UP000199225">
    <property type="component" value="Unassembled WGS sequence"/>
</dbReference>
<dbReference type="PANTHER" id="PTHR36441:SF1">
    <property type="entry name" value="DUF503 DOMAIN-CONTAINING PROTEIN"/>
    <property type="match status" value="1"/>
</dbReference>
<reference evidence="2" key="1">
    <citation type="submission" date="2016-10" db="EMBL/GenBank/DDBJ databases">
        <authorList>
            <person name="Varghese N."/>
            <person name="Submissions S."/>
        </authorList>
    </citation>
    <scope>NUCLEOTIDE SEQUENCE [LARGE SCALE GENOMIC DNA]</scope>
    <source>
        <strain evidence="2">DSM 4771</strain>
    </source>
</reference>
<dbReference type="SUPFAM" id="SSF103007">
    <property type="entry name" value="Hypothetical protein TT1725"/>
    <property type="match status" value="1"/>
</dbReference>
<dbReference type="Pfam" id="PF04456">
    <property type="entry name" value="DUF503"/>
    <property type="match status" value="1"/>
</dbReference>
<dbReference type="Gene3D" id="3.30.70.1120">
    <property type="entry name" value="TT1725-like"/>
    <property type="match status" value="1"/>
</dbReference>
<gene>
    <name evidence="1" type="ORF">SAMN04490247_0462</name>
</gene>
<evidence type="ECO:0008006" key="3">
    <source>
        <dbReference type="Google" id="ProtNLM"/>
    </source>
</evidence>
<proteinExistence type="predicted"/>
<dbReference type="OrthoDB" id="9809023at2"/>